<accession>D3PZM7</accession>
<evidence type="ECO:0000256" key="1">
    <source>
        <dbReference type="SAM" id="Phobius"/>
    </source>
</evidence>
<feature type="transmembrane region" description="Helical" evidence="1">
    <location>
        <begin position="46"/>
        <end position="67"/>
    </location>
</feature>
<gene>
    <name evidence="2" type="ordered locus">Snas_3909</name>
</gene>
<feature type="transmembrane region" description="Helical" evidence="1">
    <location>
        <begin position="20"/>
        <end position="40"/>
    </location>
</feature>
<protein>
    <submittedName>
        <fullName evidence="2">Uncharacterized protein</fullName>
    </submittedName>
</protein>
<dbReference type="Proteomes" id="UP000000844">
    <property type="component" value="Chromosome"/>
</dbReference>
<proteinExistence type="predicted"/>
<dbReference type="HOGENOM" id="CLU_1618025_0_0_11"/>
<sequence length="164" mass="18329">MSGMLPVRFRPTSRQILGRAMLVGLLTAVVVAIPVVVLWARGELVWWEVLLLPVGCVAGALLAAPLLRRGGIDVDESGVHPVIPGPARREFAPWHHINDIRAERRGARTVPVIYLDGDRSWRLRVPYDGVLLGGDPHFDEKLCTIRNMWETHHTWQRDPVAGDD</sequence>
<evidence type="ECO:0000313" key="3">
    <source>
        <dbReference type="Proteomes" id="UP000000844"/>
    </source>
</evidence>
<organism evidence="2 3">
    <name type="scientific">Stackebrandtia nassauensis (strain DSM 44728 / CIP 108903 / NRRL B-16338 / NBRC 102104 / LLR-40K-21)</name>
    <dbReference type="NCBI Taxonomy" id="446470"/>
    <lineage>
        <taxon>Bacteria</taxon>
        <taxon>Bacillati</taxon>
        <taxon>Actinomycetota</taxon>
        <taxon>Actinomycetes</taxon>
        <taxon>Glycomycetales</taxon>
        <taxon>Glycomycetaceae</taxon>
        <taxon>Stackebrandtia</taxon>
    </lineage>
</organism>
<evidence type="ECO:0000313" key="2">
    <source>
        <dbReference type="EMBL" id="ADD43564.1"/>
    </source>
</evidence>
<keyword evidence="1" id="KW-0472">Membrane</keyword>
<keyword evidence="3" id="KW-1185">Reference proteome</keyword>
<keyword evidence="1" id="KW-0812">Transmembrane</keyword>
<keyword evidence="1" id="KW-1133">Transmembrane helix</keyword>
<dbReference type="EMBL" id="CP001778">
    <property type="protein sequence ID" value="ADD43564.1"/>
    <property type="molecule type" value="Genomic_DNA"/>
</dbReference>
<dbReference type="eggNOG" id="ENOG503469M">
    <property type="taxonomic scope" value="Bacteria"/>
</dbReference>
<reference evidence="2 3" key="1">
    <citation type="journal article" date="2009" name="Stand. Genomic Sci.">
        <title>Complete genome sequence of Stackebrandtia nassauensis type strain (LLR-40K-21).</title>
        <authorList>
            <person name="Munk C."/>
            <person name="Lapidus A."/>
            <person name="Copeland A."/>
            <person name="Jando M."/>
            <person name="Mayilraj S."/>
            <person name="Glavina Del Rio T."/>
            <person name="Nolan M."/>
            <person name="Chen F."/>
            <person name="Lucas S."/>
            <person name="Tice H."/>
            <person name="Cheng J.F."/>
            <person name="Han C."/>
            <person name="Detter J.C."/>
            <person name="Bruce D."/>
            <person name="Goodwin L."/>
            <person name="Chain P."/>
            <person name="Pitluck S."/>
            <person name="Goker M."/>
            <person name="Ovchinikova G."/>
            <person name="Pati A."/>
            <person name="Ivanova N."/>
            <person name="Mavromatis K."/>
            <person name="Chen A."/>
            <person name="Palaniappan K."/>
            <person name="Land M."/>
            <person name="Hauser L."/>
            <person name="Chang Y.J."/>
            <person name="Jeffries C.D."/>
            <person name="Bristow J."/>
            <person name="Eisen J.A."/>
            <person name="Markowitz V."/>
            <person name="Hugenholtz P."/>
            <person name="Kyrpides N.C."/>
            <person name="Klenk H.P."/>
        </authorList>
    </citation>
    <scope>NUCLEOTIDE SEQUENCE [LARGE SCALE GENOMIC DNA]</scope>
    <source>
        <strain evidence="3">DSM 44728 / CIP 108903 / NRRL B-16338 / NBRC 102104 / LLR-40K-21</strain>
    </source>
</reference>
<dbReference type="AlphaFoldDB" id="D3PZM7"/>
<dbReference type="KEGG" id="sna:Snas_3909"/>
<name>D3PZM7_STANL</name>
<dbReference type="STRING" id="446470.Snas_3909"/>